<comment type="function">
    <text evidence="3">Nucleoside triphosphate pyrophosphatase that hydrolyzes dTTP and UTP. May have a dual role in cell division arrest and in preventing the incorporation of modified nucleotides into cellular nucleic acids.</text>
</comment>
<feature type="site" description="Important for substrate specificity" evidence="3">
    <location>
        <position position="12"/>
    </location>
</feature>
<comment type="catalytic activity">
    <reaction evidence="3">
        <text>UTP + H2O = UMP + diphosphate + H(+)</text>
        <dbReference type="Rhea" id="RHEA:29395"/>
        <dbReference type="ChEBI" id="CHEBI:15377"/>
        <dbReference type="ChEBI" id="CHEBI:15378"/>
        <dbReference type="ChEBI" id="CHEBI:33019"/>
        <dbReference type="ChEBI" id="CHEBI:46398"/>
        <dbReference type="ChEBI" id="CHEBI:57865"/>
        <dbReference type="EC" id="3.6.1.9"/>
    </reaction>
</comment>
<dbReference type="PIRSF" id="PIRSF006305">
    <property type="entry name" value="Maf"/>
    <property type="match status" value="1"/>
</dbReference>
<gene>
    <name evidence="4" type="ORF">PV361_00255</name>
</gene>
<evidence type="ECO:0000256" key="1">
    <source>
        <dbReference type="ARBA" id="ARBA00001968"/>
    </source>
</evidence>
<evidence type="ECO:0000256" key="3">
    <source>
        <dbReference type="HAMAP-Rule" id="MF_00528"/>
    </source>
</evidence>
<keyword evidence="5" id="KW-1185">Reference proteome</keyword>
<sequence length="191" mass="21838">MENIILASNSPRRREILSHFIDFKVVSKDINEIKDDSYAPWTTVMALAFEKGIAVARDNEDAFVLAADTLVELEGRLLGKPKDREDAREMIKSLRGRTHRVFTGYAIFKLSQKIKYLNYEESSVKFYDLSDDEIEKYLDTLEYKDKAGAYGIQGKGSLLVEKIEGDYFNIVGLPIGKINRDLVSLFNLSLW</sequence>
<comment type="similarity">
    <text evidence="3">Belongs to the Maf family. YhdE subfamily.</text>
</comment>
<organism evidence="4 5">
    <name type="scientific">Peptoniphilus grossensis</name>
    <dbReference type="NCBI Taxonomy" id="1465756"/>
    <lineage>
        <taxon>Bacteria</taxon>
        <taxon>Bacillati</taxon>
        <taxon>Bacillota</taxon>
        <taxon>Tissierellia</taxon>
        <taxon>Tissierellales</taxon>
        <taxon>Peptoniphilaceae</taxon>
        <taxon>Peptoniphilus</taxon>
    </lineage>
</organism>
<accession>A0ABU7X9J2</accession>
<dbReference type="InterPro" id="IPR029001">
    <property type="entry name" value="ITPase-like_fam"/>
</dbReference>
<comment type="caution">
    <text evidence="3">Lacks conserved residue(s) required for the propagation of feature annotation.</text>
</comment>
<dbReference type="RefSeq" id="WP_332086510.1">
    <property type="nucleotide sequence ID" value="NZ_JARBCY010000006.1"/>
</dbReference>
<evidence type="ECO:0000313" key="4">
    <source>
        <dbReference type="EMBL" id="MEF3317133.1"/>
    </source>
</evidence>
<name>A0ABU7X9J2_9FIRM</name>
<dbReference type="EC" id="3.6.1.9" evidence="3"/>
<feature type="site" description="Important for substrate specificity" evidence="3">
    <location>
        <position position="69"/>
    </location>
</feature>
<dbReference type="NCBIfam" id="TIGR00172">
    <property type="entry name" value="maf"/>
    <property type="match status" value="1"/>
</dbReference>
<dbReference type="Pfam" id="PF02545">
    <property type="entry name" value="Maf"/>
    <property type="match status" value="1"/>
</dbReference>
<keyword evidence="2 3" id="KW-0378">Hydrolase</keyword>
<feature type="site" description="Important for substrate specificity" evidence="3">
    <location>
        <position position="153"/>
    </location>
</feature>
<dbReference type="PANTHER" id="PTHR43213">
    <property type="entry name" value="BIFUNCTIONAL DTTP/UTP PYROPHOSPHATASE/METHYLTRANSFERASE PROTEIN-RELATED"/>
    <property type="match status" value="1"/>
</dbReference>
<dbReference type="SUPFAM" id="SSF52972">
    <property type="entry name" value="ITPase-like"/>
    <property type="match status" value="1"/>
</dbReference>
<reference evidence="4 5" key="1">
    <citation type="submission" date="2022-11" db="EMBL/GenBank/DDBJ databases">
        <title>The First Case of Preauricular Fistular Abscess Caused by Peptoniphilus grossensis.</title>
        <authorList>
            <person name="Byun J.-H."/>
        </authorList>
    </citation>
    <scope>NUCLEOTIDE SEQUENCE [LARGE SCALE GENOMIC DNA]</scope>
    <source>
        <strain evidence="4 5">GYB008</strain>
    </source>
</reference>
<comment type="cofactor">
    <cofactor evidence="1 3">
        <name>a divalent metal cation</name>
        <dbReference type="ChEBI" id="CHEBI:60240"/>
    </cofactor>
</comment>
<dbReference type="InterPro" id="IPR003697">
    <property type="entry name" value="Maf-like"/>
</dbReference>
<comment type="subcellular location">
    <subcellularLocation>
        <location evidence="3">Cytoplasm</location>
    </subcellularLocation>
</comment>
<dbReference type="EMBL" id="JARBCY010000006">
    <property type="protein sequence ID" value="MEF3317133.1"/>
    <property type="molecule type" value="Genomic_DNA"/>
</dbReference>
<keyword evidence="3" id="KW-0546">Nucleotide metabolism</keyword>
<comment type="caution">
    <text evidence="4">The sequence shown here is derived from an EMBL/GenBank/DDBJ whole genome shotgun (WGS) entry which is preliminary data.</text>
</comment>
<dbReference type="Gene3D" id="3.90.950.10">
    <property type="match status" value="1"/>
</dbReference>
<dbReference type="Proteomes" id="UP001328425">
    <property type="component" value="Unassembled WGS sequence"/>
</dbReference>
<evidence type="ECO:0000256" key="2">
    <source>
        <dbReference type="ARBA" id="ARBA00022801"/>
    </source>
</evidence>
<evidence type="ECO:0000313" key="5">
    <source>
        <dbReference type="Proteomes" id="UP001328425"/>
    </source>
</evidence>
<feature type="active site" description="Proton acceptor" evidence="3">
    <location>
        <position position="68"/>
    </location>
</feature>
<proteinExistence type="inferred from homology"/>
<dbReference type="HAMAP" id="MF_00528">
    <property type="entry name" value="Maf"/>
    <property type="match status" value="1"/>
</dbReference>
<keyword evidence="3" id="KW-0963">Cytoplasm</keyword>
<dbReference type="PANTHER" id="PTHR43213:SF5">
    <property type="entry name" value="BIFUNCTIONAL DTTP_UTP PYROPHOSPHATASE_METHYLTRANSFERASE PROTEIN-RELATED"/>
    <property type="match status" value="1"/>
</dbReference>
<comment type="catalytic activity">
    <reaction evidence="3">
        <text>dTTP + H2O = dTMP + diphosphate + H(+)</text>
        <dbReference type="Rhea" id="RHEA:28534"/>
        <dbReference type="ChEBI" id="CHEBI:15377"/>
        <dbReference type="ChEBI" id="CHEBI:15378"/>
        <dbReference type="ChEBI" id="CHEBI:33019"/>
        <dbReference type="ChEBI" id="CHEBI:37568"/>
        <dbReference type="ChEBI" id="CHEBI:63528"/>
        <dbReference type="EC" id="3.6.1.9"/>
    </reaction>
</comment>
<dbReference type="CDD" id="cd00555">
    <property type="entry name" value="Maf"/>
    <property type="match status" value="1"/>
</dbReference>
<protein>
    <recommendedName>
        <fullName evidence="3">dTTP/UTP pyrophosphatase</fullName>
        <shortName evidence="3">dTTPase/UTPase</shortName>
        <ecNumber evidence="3">3.6.1.9</ecNumber>
    </recommendedName>
    <alternativeName>
        <fullName evidence="3">Nucleoside triphosphate pyrophosphatase</fullName>
    </alternativeName>
    <alternativeName>
        <fullName evidence="3">Nucleotide pyrophosphatase</fullName>
        <shortName evidence="3">Nucleotide PPase</shortName>
    </alternativeName>
</protein>